<name>F0R2P2_PHOSB</name>
<dbReference type="InterPro" id="IPR023198">
    <property type="entry name" value="PGP-like_dom2"/>
</dbReference>
<gene>
    <name evidence="5" type="ordered locus">Bacsa_0844</name>
</gene>
<keyword evidence="5" id="KW-0378">Hydrolase</keyword>
<dbReference type="InterPro" id="IPR036412">
    <property type="entry name" value="HAD-like_sf"/>
</dbReference>
<dbReference type="EC" id="3.1.3.18" evidence="4"/>
<dbReference type="OrthoDB" id="9797743at2"/>
<evidence type="ECO:0000256" key="4">
    <source>
        <dbReference type="ARBA" id="ARBA00013078"/>
    </source>
</evidence>
<dbReference type="AlphaFoldDB" id="F0R2P2"/>
<reference evidence="5 6" key="1">
    <citation type="journal article" date="2011" name="Stand. Genomic Sci.">
        <title>Complete genome sequence of Bacteroides salanitronis type strain (BL78).</title>
        <authorList>
            <person name="Gronow S."/>
            <person name="Held B."/>
            <person name="Lucas S."/>
            <person name="Lapidus A."/>
            <person name="Del Rio T.G."/>
            <person name="Nolan M."/>
            <person name="Tice H."/>
            <person name="Deshpande S."/>
            <person name="Cheng J.F."/>
            <person name="Pitluck S."/>
            <person name="Liolios K."/>
            <person name="Pagani I."/>
            <person name="Ivanova N."/>
            <person name="Mavromatis K."/>
            <person name="Pati A."/>
            <person name="Tapia R."/>
            <person name="Han C."/>
            <person name="Goodwin L."/>
            <person name="Chen A."/>
            <person name="Palaniappan K."/>
            <person name="Land M."/>
            <person name="Hauser L."/>
            <person name="Chang Y.J."/>
            <person name="Jeffries C.D."/>
            <person name="Brambilla E.M."/>
            <person name="Rohde M."/>
            <person name="Goker M."/>
            <person name="Detter J.C."/>
            <person name="Woyke T."/>
            <person name="Bristow J."/>
            <person name="Markowitz V."/>
            <person name="Hugenholtz P."/>
            <person name="Kyrpides N.C."/>
            <person name="Klenk H.P."/>
            <person name="Eisen J.A."/>
        </authorList>
    </citation>
    <scope>NUCLEOTIDE SEQUENCE [LARGE SCALE GENOMIC DNA]</scope>
    <source>
        <strain evidence="5 6">DSM 18170</strain>
    </source>
</reference>
<dbReference type="InterPro" id="IPR023214">
    <property type="entry name" value="HAD_sf"/>
</dbReference>
<dbReference type="SUPFAM" id="SSF56784">
    <property type="entry name" value="HAD-like"/>
    <property type="match status" value="1"/>
</dbReference>
<evidence type="ECO:0000256" key="3">
    <source>
        <dbReference type="ARBA" id="ARBA00006171"/>
    </source>
</evidence>
<dbReference type="HOGENOM" id="CLU_045011_19_3_10"/>
<evidence type="ECO:0000313" key="6">
    <source>
        <dbReference type="Proteomes" id="UP000007486"/>
    </source>
</evidence>
<dbReference type="Proteomes" id="UP000007486">
    <property type="component" value="Chromosome"/>
</dbReference>
<dbReference type="PANTHER" id="PTHR43434:SF1">
    <property type="entry name" value="PHOSPHOGLYCOLATE PHOSPHATASE"/>
    <property type="match status" value="1"/>
</dbReference>
<dbReference type="SFLD" id="SFLDG01129">
    <property type="entry name" value="C1.5:_HAD__Beta-PGM__Phosphata"/>
    <property type="match status" value="1"/>
</dbReference>
<evidence type="ECO:0000313" key="5">
    <source>
        <dbReference type="EMBL" id="ADY35437.1"/>
    </source>
</evidence>
<dbReference type="SFLD" id="SFLDS00003">
    <property type="entry name" value="Haloacid_Dehalogenase"/>
    <property type="match status" value="1"/>
</dbReference>
<evidence type="ECO:0000256" key="2">
    <source>
        <dbReference type="ARBA" id="ARBA00004818"/>
    </source>
</evidence>
<dbReference type="GO" id="GO:0008967">
    <property type="term" value="F:phosphoglycolate phosphatase activity"/>
    <property type="evidence" value="ECO:0007669"/>
    <property type="project" value="UniProtKB-EC"/>
</dbReference>
<keyword evidence="6" id="KW-1185">Reference proteome</keyword>
<dbReference type="RefSeq" id="WP_013616888.1">
    <property type="nucleotide sequence ID" value="NC_015164.1"/>
</dbReference>
<dbReference type="Pfam" id="PF13419">
    <property type="entry name" value="HAD_2"/>
    <property type="match status" value="1"/>
</dbReference>
<dbReference type="GO" id="GO:0005829">
    <property type="term" value="C:cytosol"/>
    <property type="evidence" value="ECO:0007669"/>
    <property type="project" value="TreeGrafter"/>
</dbReference>
<dbReference type="InterPro" id="IPR041492">
    <property type="entry name" value="HAD_2"/>
</dbReference>
<dbReference type="Gene3D" id="3.40.50.1000">
    <property type="entry name" value="HAD superfamily/HAD-like"/>
    <property type="match status" value="1"/>
</dbReference>
<proteinExistence type="inferred from homology"/>
<evidence type="ECO:0000256" key="1">
    <source>
        <dbReference type="ARBA" id="ARBA00000830"/>
    </source>
</evidence>
<dbReference type="InterPro" id="IPR050155">
    <property type="entry name" value="HAD-like_hydrolase_sf"/>
</dbReference>
<comment type="pathway">
    <text evidence="2">Organic acid metabolism; glycolate biosynthesis; glycolate from 2-phosphoglycolate: step 1/1.</text>
</comment>
<comment type="catalytic activity">
    <reaction evidence="1">
        <text>2-phosphoglycolate + H2O = glycolate + phosphate</text>
        <dbReference type="Rhea" id="RHEA:14369"/>
        <dbReference type="ChEBI" id="CHEBI:15377"/>
        <dbReference type="ChEBI" id="CHEBI:29805"/>
        <dbReference type="ChEBI" id="CHEBI:43474"/>
        <dbReference type="ChEBI" id="CHEBI:58033"/>
        <dbReference type="EC" id="3.1.3.18"/>
    </reaction>
</comment>
<dbReference type="PANTHER" id="PTHR43434">
    <property type="entry name" value="PHOSPHOGLYCOLATE PHOSPHATASE"/>
    <property type="match status" value="1"/>
</dbReference>
<dbReference type="EMBL" id="CP002530">
    <property type="protein sequence ID" value="ADY35437.1"/>
    <property type="molecule type" value="Genomic_DNA"/>
</dbReference>
<organism evidence="5 6">
    <name type="scientific">Phocaeicola salanitronis (strain DSM 18170 / JCM 13657 / CCUG 60908 / BL78)</name>
    <name type="common">Bacteroides salanitronis</name>
    <dbReference type="NCBI Taxonomy" id="667015"/>
    <lineage>
        <taxon>Bacteria</taxon>
        <taxon>Pseudomonadati</taxon>
        <taxon>Bacteroidota</taxon>
        <taxon>Bacteroidia</taxon>
        <taxon>Bacteroidales</taxon>
        <taxon>Bacteroidaceae</taxon>
        <taxon>Phocaeicola</taxon>
    </lineage>
</organism>
<dbReference type="eggNOG" id="COG0546">
    <property type="taxonomic scope" value="Bacteria"/>
</dbReference>
<dbReference type="Gene3D" id="1.10.150.240">
    <property type="entry name" value="Putative phosphatase, domain 2"/>
    <property type="match status" value="1"/>
</dbReference>
<accession>F0R2P2</accession>
<sequence>MNKIRLVAFDLDGTIGDTIPLCIRAFKEAVTPYIGHELSDDDVIQTFGLNEQGMIGSIIDTSHKERALEDFYIIYKNLHEQMCPCPFPGIRELITDLKQSGMIVALVTGKGVKSCDITLRQFGMNTLFDKVLTGNAERNIKAASLEWLLQNYHLSAREAVYIGDTVSDIMACKAVGLDCLSAAWGVSEVAAQDLARHNNNVFCSMQSLCNYLLPE</sequence>
<protein>
    <recommendedName>
        <fullName evidence="4">phosphoglycolate phosphatase</fullName>
        <ecNumber evidence="4">3.1.3.18</ecNumber>
    </recommendedName>
</protein>
<comment type="similarity">
    <text evidence="3">Belongs to the HAD-like hydrolase superfamily. CbbY/CbbZ/Gph/YieH family.</text>
</comment>
<dbReference type="GO" id="GO:0006281">
    <property type="term" value="P:DNA repair"/>
    <property type="evidence" value="ECO:0007669"/>
    <property type="project" value="TreeGrafter"/>
</dbReference>
<dbReference type="STRING" id="667015.Bacsa_0844"/>
<dbReference type="KEGG" id="bsa:Bacsa_0844"/>